<dbReference type="Proteomes" id="UP000446768">
    <property type="component" value="Unassembled WGS sequence"/>
</dbReference>
<evidence type="ECO:0000313" key="2">
    <source>
        <dbReference type="EMBL" id="MRV73646.1"/>
    </source>
</evidence>
<dbReference type="InterPro" id="IPR036890">
    <property type="entry name" value="HATPase_C_sf"/>
</dbReference>
<proteinExistence type="predicted"/>
<dbReference type="EMBL" id="WKJJ01000011">
    <property type="protein sequence ID" value="MRV73646.1"/>
    <property type="molecule type" value="Genomic_DNA"/>
</dbReference>
<dbReference type="Gene3D" id="3.30.565.10">
    <property type="entry name" value="Histidine kinase-like ATPase, C-terminal domain"/>
    <property type="match status" value="1"/>
</dbReference>
<keyword evidence="3" id="KW-1185">Reference proteome</keyword>
<evidence type="ECO:0000259" key="1">
    <source>
        <dbReference type="SMART" id="SM00331"/>
    </source>
</evidence>
<reference evidence="2 3" key="1">
    <citation type="submission" date="2019-11" db="EMBL/GenBank/DDBJ databases">
        <title>Novel species isolated from a subtropical stream in China.</title>
        <authorList>
            <person name="Lu H."/>
        </authorList>
    </citation>
    <scope>NUCLEOTIDE SEQUENCE [LARGE SCALE GENOMIC DNA]</scope>
    <source>
        <strain evidence="2 3">FT92W</strain>
    </source>
</reference>
<dbReference type="Pfam" id="PF07228">
    <property type="entry name" value="SpoIIE"/>
    <property type="match status" value="1"/>
</dbReference>
<accession>A0A7X2IPJ4</accession>
<dbReference type="RefSeq" id="WP_154376430.1">
    <property type="nucleotide sequence ID" value="NZ_WKJJ01000011.1"/>
</dbReference>
<dbReference type="Gene3D" id="3.60.40.10">
    <property type="entry name" value="PPM-type phosphatase domain"/>
    <property type="match status" value="1"/>
</dbReference>
<comment type="caution">
    <text evidence="2">The sequence shown here is derived from an EMBL/GenBank/DDBJ whole genome shotgun (WGS) entry which is preliminary data.</text>
</comment>
<dbReference type="PANTHER" id="PTHR35801:SF1">
    <property type="entry name" value="PHOSPHOSERINE PHOSPHATASE RSBX"/>
    <property type="match status" value="1"/>
</dbReference>
<dbReference type="InterPro" id="IPR036457">
    <property type="entry name" value="PPM-type-like_dom_sf"/>
</dbReference>
<dbReference type="CDD" id="cd16934">
    <property type="entry name" value="HATPase_RsbT-like"/>
    <property type="match status" value="1"/>
</dbReference>
<sequence length="344" mass="35945">MNRLDHAPGGQLCCPVIDSSHVASVRRAAADLASQQGFDATRCGEAAIVATEAATNILKHAGHGEILLRPLLCDGEAGMELLAIDNGPGMASLPASMEDGRSTAGSYGVGLGAMVRLSASLDAWSAPGKGAVFVMALWRSGALPPHSPLELGVVCQPLPGETECGDSWAVAYDATSVTALVADGLGHGFDAAVASLAAVRAVMARPEQPPAVLLEDAHRALRGTRGAAAAVVRIDMLHDRLVLAGVGNIACHAWLGAARRQLVSHNGIVGSNMRKIQEFDAPWGAEGMLILLSDGVGTRWNLDDYPGLALRHPALIAAVLYRDYCRKRDDVTVLVLRDARRAVP</sequence>
<dbReference type="InterPro" id="IPR039248">
    <property type="entry name" value="Ptase_RsbX"/>
</dbReference>
<protein>
    <submittedName>
        <fullName evidence="2">SpoIIE family protein phosphatase</fullName>
    </submittedName>
</protein>
<dbReference type="Pfam" id="PF13581">
    <property type="entry name" value="HATPase_c_2"/>
    <property type="match status" value="1"/>
</dbReference>
<gene>
    <name evidence="2" type="ORF">GJ700_18195</name>
</gene>
<dbReference type="PANTHER" id="PTHR35801">
    <property type="entry name" value="PHOSPHOSERINE PHOSPHATASE RSBX"/>
    <property type="match status" value="1"/>
</dbReference>
<feature type="domain" description="PPM-type phosphatase" evidence="1">
    <location>
        <begin position="149"/>
        <end position="338"/>
    </location>
</feature>
<dbReference type="SMART" id="SM00331">
    <property type="entry name" value="PP2C_SIG"/>
    <property type="match status" value="1"/>
</dbReference>
<dbReference type="SUPFAM" id="SSF55874">
    <property type="entry name" value="ATPase domain of HSP90 chaperone/DNA topoisomerase II/histidine kinase"/>
    <property type="match status" value="1"/>
</dbReference>
<name>A0A7X2IPJ4_9BURK</name>
<evidence type="ECO:0000313" key="3">
    <source>
        <dbReference type="Proteomes" id="UP000446768"/>
    </source>
</evidence>
<dbReference type="InterPro" id="IPR003594">
    <property type="entry name" value="HATPase_dom"/>
</dbReference>
<dbReference type="InterPro" id="IPR001932">
    <property type="entry name" value="PPM-type_phosphatase-like_dom"/>
</dbReference>
<organism evidence="2 3">
    <name type="scientific">Pseudoduganella rivuli</name>
    <dbReference type="NCBI Taxonomy" id="2666085"/>
    <lineage>
        <taxon>Bacteria</taxon>
        <taxon>Pseudomonadati</taxon>
        <taxon>Pseudomonadota</taxon>
        <taxon>Betaproteobacteria</taxon>
        <taxon>Burkholderiales</taxon>
        <taxon>Oxalobacteraceae</taxon>
        <taxon>Telluria group</taxon>
        <taxon>Pseudoduganella</taxon>
    </lineage>
</organism>
<dbReference type="SUPFAM" id="SSF81606">
    <property type="entry name" value="PP2C-like"/>
    <property type="match status" value="1"/>
</dbReference>
<dbReference type="AlphaFoldDB" id="A0A7X2IPJ4"/>